<keyword evidence="3" id="KW-1185">Reference proteome</keyword>
<name>A0A4V2YM97_9ACTN</name>
<accession>A0A4V2YM97</accession>
<dbReference type="Proteomes" id="UP000295124">
    <property type="component" value="Unassembled WGS sequence"/>
</dbReference>
<dbReference type="InterPro" id="IPR018960">
    <property type="entry name" value="DUF1990"/>
</dbReference>
<dbReference type="RefSeq" id="WP_132174082.1">
    <property type="nucleotide sequence ID" value="NZ_SMKX01000127.1"/>
</dbReference>
<comment type="caution">
    <text evidence="2">The sequence shown here is derived from an EMBL/GenBank/DDBJ whole genome shotgun (WGS) entry which is preliminary data.</text>
</comment>
<feature type="domain" description="DUF1990" evidence="1">
    <location>
        <begin position="27"/>
        <end position="162"/>
    </location>
</feature>
<protein>
    <submittedName>
        <fullName evidence="2">DUF1990 domain-containing protein</fullName>
    </submittedName>
</protein>
<dbReference type="OrthoDB" id="120660at2"/>
<organism evidence="2 3">
    <name type="scientific">Kribbella antibiotica</name>
    <dbReference type="NCBI Taxonomy" id="190195"/>
    <lineage>
        <taxon>Bacteria</taxon>
        <taxon>Bacillati</taxon>
        <taxon>Actinomycetota</taxon>
        <taxon>Actinomycetes</taxon>
        <taxon>Propionibacteriales</taxon>
        <taxon>Kribbellaceae</taxon>
        <taxon>Kribbella</taxon>
    </lineage>
</organism>
<dbReference type="PANTHER" id="PTHR34202">
    <property type="entry name" value="UPF0548 PROTEIN"/>
    <property type="match status" value="1"/>
</dbReference>
<evidence type="ECO:0000313" key="2">
    <source>
        <dbReference type="EMBL" id="TDD49767.1"/>
    </source>
</evidence>
<dbReference type="InterPro" id="IPR014457">
    <property type="entry name" value="UCP010260"/>
</dbReference>
<dbReference type="PANTHER" id="PTHR34202:SF1">
    <property type="entry name" value="UPF0548 PROTEIN"/>
    <property type="match status" value="1"/>
</dbReference>
<proteinExistence type="predicted"/>
<evidence type="ECO:0000313" key="3">
    <source>
        <dbReference type="Proteomes" id="UP000295124"/>
    </source>
</evidence>
<dbReference type="PIRSF" id="PIRSF010260">
    <property type="entry name" value="UCP010260"/>
    <property type="match status" value="1"/>
</dbReference>
<dbReference type="AlphaFoldDB" id="A0A4V2YM97"/>
<reference evidence="2 3" key="1">
    <citation type="submission" date="2019-03" db="EMBL/GenBank/DDBJ databases">
        <title>Draft genome sequences of novel Actinobacteria.</title>
        <authorList>
            <person name="Sahin N."/>
            <person name="Ay H."/>
            <person name="Saygin H."/>
        </authorList>
    </citation>
    <scope>NUCLEOTIDE SEQUENCE [LARGE SCALE GENOMIC DNA]</scope>
    <source>
        <strain evidence="2 3">JCM 13523</strain>
    </source>
</reference>
<dbReference type="EMBL" id="SMKX01000127">
    <property type="protein sequence ID" value="TDD49767.1"/>
    <property type="molecule type" value="Genomic_DNA"/>
</dbReference>
<evidence type="ECO:0000259" key="1">
    <source>
        <dbReference type="Pfam" id="PF09348"/>
    </source>
</evidence>
<sequence length="168" mass="18475">MRSRTALVERSSTFDGGGVTLAGGGVERSARLGEGAAVWAFAGAEVLRWGVKTRSGFSVADGRVVAVGNRYWIVARLGPLRIHEPVQVVAVVDEVDQKGFAYSTLDGHPIRGEEAFVVERRTDDSVWLTIRSLTYPARGLRRAGYPRARLAQPFYRRRYLRALAETVG</sequence>
<dbReference type="Pfam" id="PF09348">
    <property type="entry name" value="DUF1990"/>
    <property type="match status" value="1"/>
</dbReference>
<gene>
    <name evidence="2" type="ORF">E1263_31690</name>
</gene>